<keyword evidence="3" id="KW-1185">Reference proteome</keyword>
<dbReference type="Proteomes" id="UP000821866">
    <property type="component" value="Chromosome 10"/>
</dbReference>
<gene>
    <name evidence="2" type="ORF">HPB51_017318</name>
</gene>
<dbReference type="InterPro" id="IPR026960">
    <property type="entry name" value="RVT-Znf"/>
</dbReference>
<dbReference type="EMBL" id="JABSTU010000002">
    <property type="protein sequence ID" value="KAH8037818.1"/>
    <property type="molecule type" value="Genomic_DNA"/>
</dbReference>
<sequence>MSFNFSFAEKAYLIKCVFLARVFYVSRIEFPPEAVLKALDRAVFSFFWDGKTERLQRDALRLPRNLGGFGLPCIGTTAQLLALKTVLGILDDVGAPARPLVMFFLGPQRRVLVPRALGNLCPSAEHTPPYYKALVALSRELTAMDPDLDPREIAPVRLCEQLVSTRGTLRSPPPTFPWPELTTGKLPKEVADLQWQRGWRILPTLERLQRWGVVQSARCPNCGNTETATHPVSACVVAKTFWQLIHRTMPSLRVAHYYTRDRCPRGRFGRLVIATGEFVLWRNRCRAAVRRRRLRLQWPLLSQFRETLVCFLEAQLAAHGEIEFLRHWSCPFLGVTGDKIKLSVRFPDCQIV</sequence>
<evidence type="ECO:0000313" key="3">
    <source>
        <dbReference type="Proteomes" id="UP000821866"/>
    </source>
</evidence>
<protein>
    <recommendedName>
        <fullName evidence="1">Reverse transcriptase zinc-binding domain-containing protein</fullName>
    </recommendedName>
</protein>
<dbReference type="AlphaFoldDB" id="A0A9J6EU50"/>
<feature type="domain" description="Reverse transcriptase zinc-binding" evidence="1">
    <location>
        <begin position="183"/>
        <end position="242"/>
    </location>
</feature>
<evidence type="ECO:0000313" key="2">
    <source>
        <dbReference type="EMBL" id="KAH8037818.1"/>
    </source>
</evidence>
<accession>A0A9J6EU50</accession>
<reference evidence="2" key="2">
    <citation type="submission" date="2021-09" db="EMBL/GenBank/DDBJ databases">
        <authorList>
            <person name="Jia N."/>
            <person name="Wang J."/>
            <person name="Shi W."/>
            <person name="Du L."/>
            <person name="Sun Y."/>
            <person name="Zhan W."/>
            <person name="Jiang J."/>
            <person name="Wang Q."/>
            <person name="Zhang B."/>
            <person name="Ji P."/>
            <person name="Sakyi L.B."/>
            <person name="Cui X."/>
            <person name="Yuan T."/>
            <person name="Jiang B."/>
            <person name="Yang W."/>
            <person name="Lam T.T.-Y."/>
            <person name="Chang Q."/>
            <person name="Ding S."/>
            <person name="Wang X."/>
            <person name="Zhu J."/>
            <person name="Ruan X."/>
            <person name="Zhao L."/>
            <person name="Wei J."/>
            <person name="Que T."/>
            <person name="Du C."/>
            <person name="Cheng J."/>
            <person name="Dai P."/>
            <person name="Han X."/>
            <person name="Huang E."/>
            <person name="Gao Y."/>
            <person name="Liu J."/>
            <person name="Shao H."/>
            <person name="Ye R."/>
            <person name="Li L."/>
            <person name="Wei W."/>
            <person name="Wang X."/>
            <person name="Wang C."/>
            <person name="Huo Q."/>
            <person name="Li W."/>
            <person name="Guo W."/>
            <person name="Chen H."/>
            <person name="Chen S."/>
            <person name="Zhou L."/>
            <person name="Zhou L."/>
            <person name="Ni X."/>
            <person name="Tian J."/>
            <person name="Zhou Y."/>
            <person name="Sheng Y."/>
            <person name="Liu T."/>
            <person name="Pan Y."/>
            <person name="Xia L."/>
            <person name="Li J."/>
            <person name="Zhao F."/>
            <person name="Cao W."/>
        </authorList>
    </citation>
    <scope>NUCLEOTIDE SEQUENCE</scope>
    <source>
        <strain evidence="2">Rmic-2018</strain>
        <tissue evidence="2">Larvae</tissue>
    </source>
</reference>
<organism evidence="2 3">
    <name type="scientific">Rhipicephalus microplus</name>
    <name type="common">Cattle tick</name>
    <name type="synonym">Boophilus microplus</name>
    <dbReference type="NCBI Taxonomy" id="6941"/>
    <lineage>
        <taxon>Eukaryota</taxon>
        <taxon>Metazoa</taxon>
        <taxon>Ecdysozoa</taxon>
        <taxon>Arthropoda</taxon>
        <taxon>Chelicerata</taxon>
        <taxon>Arachnida</taxon>
        <taxon>Acari</taxon>
        <taxon>Parasitiformes</taxon>
        <taxon>Ixodida</taxon>
        <taxon>Ixodoidea</taxon>
        <taxon>Ixodidae</taxon>
        <taxon>Rhipicephalinae</taxon>
        <taxon>Rhipicephalus</taxon>
        <taxon>Boophilus</taxon>
    </lineage>
</organism>
<proteinExistence type="predicted"/>
<comment type="caution">
    <text evidence="2">The sequence shown here is derived from an EMBL/GenBank/DDBJ whole genome shotgun (WGS) entry which is preliminary data.</text>
</comment>
<dbReference type="Pfam" id="PF13966">
    <property type="entry name" value="zf-RVT"/>
    <property type="match status" value="1"/>
</dbReference>
<evidence type="ECO:0000259" key="1">
    <source>
        <dbReference type="Pfam" id="PF13966"/>
    </source>
</evidence>
<name>A0A9J6EU50_RHIMP</name>
<reference evidence="2" key="1">
    <citation type="journal article" date="2020" name="Cell">
        <title>Large-Scale Comparative Analyses of Tick Genomes Elucidate Their Genetic Diversity and Vector Capacities.</title>
        <authorList>
            <consortium name="Tick Genome and Microbiome Consortium (TIGMIC)"/>
            <person name="Jia N."/>
            <person name="Wang J."/>
            <person name="Shi W."/>
            <person name="Du L."/>
            <person name="Sun Y."/>
            <person name="Zhan W."/>
            <person name="Jiang J.F."/>
            <person name="Wang Q."/>
            <person name="Zhang B."/>
            <person name="Ji P."/>
            <person name="Bell-Sakyi L."/>
            <person name="Cui X.M."/>
            <person name="Yuan T.T."/>
            <person name="Jiang B.G."/>
            <person name="Yang W.F."/>
            <person name="Lam T.T."/>
            <person name="Chang Q.C."/>
            <person name="Ding S.J."/>
            <person name="Wang X.J."/>
            <person name="Zhu J.G."/>
            <person name="Ruan X.D."/>
            <person name="Zhao L."/>
            <person name="Wei J.T."/>
            <person name="Ye R.Z."/>
            <person name="Que T.C."/>
            <person name="Du C.H."/>
            <person name="Zhou Y.H."/>
            <person name="Cheng J.X."/>
            <person name="Dai P.F."/>
            <person name="Guo W.B."/>
            <person name="Han X.H."/>
            <person name="Huang E.J."/>
            <person name="Li L.F."/>
            <person name="Wei W."/>
            <person name="Gao Y.C."/>
            <person name="Liu J.Z."/>
            <person name="Shao H.Z."/>
            <person name="Wang X."/>
            <person name="Wang C.C."/>
            <person name="Yang T.C."/>
            <person name="Huo Q.B."/>
            <person name="Li W."/>
            <person name="Chen H.Y."/>
            <person name="Chen S.E."/>
            <person name="Zhou L.G."/>
            <person name="Ni X.B."/>
            <person name="Tian J.H."/>
            <person name="Sheng Y."/>
            <person name="Liu T."/>
            <person name="Pan Y.S."/>
            <person name="Xia L.Y."/>
            <person name="Li J."/>
            <person name="Zhao F."/>
            <person name="Cao W.C."/>
        </authorList>
    </citation>
    <scope>NUCLEOTIDE SEQUENCE</scope>
    <source>
        <strain evidence="2">Rmic-2018</strain>
    </source>
</reference>